<accession>A0ACC1XK78</accession>
<gene>
    <name evidence="1" type="ORF">OWV82_017698</name>
</gene>
<dbReference type="EMBL" id="CM051402">
    <property type="protein sequence ID" value="KAJ4711723.1"/>
    <property type="molecule type" value="Genomic_DNA"/>
</dbReference>
<sequence length="462" mass="51786">MNTPENLAFKNEIRMMMNRRRKRMEGAAKGNVGGEVRRIHIIYFLSHMGHVEHPHLIRVHHLTRNGVYLRDVKRWLAEVRGKDMPEAFSWSYKRRYKSGYVWQDLMDDDLITPISDNEYVLKGSESIPCTTFDPSMYGKKNVLISRNDQNPIEVEDQHQEQPSLTEETPRTPKTSPEIFEESSLFGSDRSSLTDDSMKQLHEEDLAETIKQNTNEQIEKPENHSSPASFYSSLWNKKKCKNKKTKESNDNNDTNKNNNNDMEKTTTTTGTPADLSFSSSSSSSKSQFAKSKSYSSNGASNMLRNLMKCGAVDTNDAVIVTVNRADKTCLAKSVSISDPGAVICRGEKLGGSARVFGTPWNNNQHQQQNRATKSFDGVTGSKRKSEFGSTKPVSSAYKPVGGPTCSQCGKSFKPEKMHKHMKTCKGMKTLAKTTATVSAEKTPPQRSFNLSPEKSTSGYFLTS</sequence>
<evidence type="ECO:0000313" key="1">
    <source>
        <dbReference type="EMBL" id="KAJ4711723.1"/>
    </source>
</evidence>
<proteinExistence type="predicted"/>
<comment type="caution">
    <text evidence="1">The sequence shown here is derived from an EMBL/GenBank/DDBJ whole genome shotgun (WGS) entry which is preliminary data.</text>
</comment>
<name>A0ACC1XK78_MELAZ</name>
<evidence type="ECO:0000313" key="2">
    <source>
        <dbReference type="Proteomes" id="UP001164539"/>
    </source>
</evidence>
<reference evidence="1 2" key="1">
    <citation type="journal article" date="2023" name="Science">
        <title>Complex scaffold remodeling in plant triterpene biosynthesis.</title>
        <authorList>
            <person name="De La Pena R."/>
            <person name="Hodgson H."/>
            <person name="Liu J.C."/>
            <person name="Stephenson M.J."/>
            <person name="Martin A.C."/>
            <person name="Owen C."/>
            <person name="Harkess A."/>
            <person name="Leebens-Mack J."/>
            <person name="Jimenez L.E."/>
            <person name="Osbourn A."/>
            <person name="Sattely E.S."/>
        </authorList>
    </citation>
    <scope>NUCLEOTIDE SEQUENCE [LARGE SCALE GENOMIC DNA]</scope>
    <source>
        <strain evidence="2">cv. JPN11</strain>
        <tissue evidence="1">Leaf</tissue>
    </source>
</reference>
<dbReference type="Proteomes" id="UP001164539">
    <property type="component" value="Chromosome 9"/>
</dbReference>
<organism evidence="1 2">
    <name type="scientific">Melia azedarach</name>
    <name type="common">Chinaberry tree</name>
    <dbReference type="NCBI Taxonomy" id="155640"/>
    <lineage>
        <taxon>Eukaryota</taxon>
        <taxon>Viridiplantae</taxon>
        <taxon>Streptophyta</taxon>
        <taxon>Embryophyta</taxon>
        <taxon>Tracheophyta</taxon>
        <taxon>Spermatophyta</taxon>
        <taxon>Magnoliopsida</taxon>
        <taxon>eudicotyledons</taxon>
        <taxon>Gunneridae</taxon>
        <taxon>Pentapetalae</taxon>
        <taxon>rosids</taxon>
        <taxon>malvids</taxon>
        <taxon>Sapindales</taxon>
        <taxon>Meliaceae</taxon>
        <taxon>Melia</taxon>
    </lineage>
</organism>
<keyword evidence="2" id="KW-1185">Reference proteome</keyword>
<protein>
    <submittedName>
        <fullName evidence="1">Protein UPSTREAM OF FLC</fullName>
    </submittedName>
</protein>